<keyword evidence="2" id="KW-1185">Reference proteome</keyword>
<dbReference type="Proteomes" id="UP000215196">
    <property type="component" value="Chromosome 1"/>
</dbReference>
<evidence type="ECO:0000313" key="2">
    <source>
        <dbReference type="Proteomes" id="UP000215196"/>
    </source>
</evidence>
<dbReference type="PROSITE" id="PS51257">
    <property type="entry name" value="PROKAR_LIPOPROTEIN"/>
    <property type="match status" value="1"/>
</dbReference>
<dbReference type="RefSeq" id="WP_095073567.1">
    <property type="nucleotide sequence ID" value="NZ_LT906465.1"/>
</dbReference>
<protein>
    <recommendedName>
        <fullName evidence="3">Lipoprotein</fullName>
    </recommendedName>
</protein>
<dbReference type="AlphaFoldDB" id="A0A239XUN6"/>
<proteinExistence type="predicted"/>
<dbReference type="EMBL" id="LT906465">
    <property type="protein sequence ID" value="SNV50641.1"/>
    <property type="molecule type" value="Genomic_DNA"/>
</dbReference>
<evidence type="ECO:0000313" key="1">
    <source>
        <dbReference type="EMBL" id="SNV50641.1"/>
    </source>
</evidence>
<accession>A0A239XUN6</accession>
<sequence length="164" mass="18918">MKYFTAFILLLLFVSCKKEEKTAGEKVVPKIETPAENKKDTLTTKAIKLEVFGFPQEVQGCSCYFATDREEFVKQNYIYVDDYQQNGFIKINGERIKLEFDRKNEVLPDKMLNINLHNDQFKVNLKGKAVEEGEIETHLYKGTLTVENKARKKTVVEVYGECGC</sequence>
<dbReference type="KEGG" id="ctak:4412677_02439"/>
<reference evidence="1 2" key="1">
    <citation type="submission" date="2017-06" db="EMBL/GenBank/DDBJ databases">
        <authorList>
            <consortium name="Pathogen Informatics"/>
        </authorList>
    </citation>
    <scope>NUCLEOTIDE SEQUENCE [LARGE SCALE GENOMIC DNA]</scope>
    <source>
        <strain evidence="1 2">NCTC13490</strain>
    </source>
</reference>
<name>A0A239XUN6_9FLAO</name>
<organism evidence="1 2">
    <name type="scientific">Chryseobacterium taklimakanense</name>
    <dbReference type="NCBI Taxonomy" id="536441"/>
    <lineage>
        <taxon>Bacteria</taxon>
        <taxon>Pseudomonadati</taxon>
        <taxon>Bacteroidota</taxon>
        <taxon>Flavobacteriia</taxon>
        <taxon>Flavobacteriales</taxon>
        <taxon>Weeksellaceae</taxon>
        <taxon>Chryseobacterium group</taxon>
        <taxon>Chryseobacterium</taxon>
    </lineage>
</organism>
<evidence type="ECO:0008006" key="3">
    <source>
        <dbReference type="Google" id="ProtNLM"/>
    </source>
</evidence>
<gene>
    <name evidence="1" type="ORF">SAMEA4412677_02439</name>
</gene>